<evidence type="ECO:0000313" key="2">
    <source>
        <dbReference type="EMBL" id="SHI81828.1"/>
    </source>
</evidence>
<dbReference type="SUPFAM" id="SSF103025">
    <property type="entry name" value="Folate-binding domain"/>
    <property type="match status" value="1"/>
</dbReference>
<dbReference type="Gene3D" id="3.30.1360.120">
    <property type="entry name" value="Probable tRNA modification gtpase trme, domain 1"/>
    <property type="match status" value="2"/>
</dbReference>
<dbReference type="Proteomes" id="UP000184512">
    <property type="component" value="Unassembled WGS sequence"/>
</dbReference>
<accession>A0A1M6E962</accession>
<dbReference type="InterPro" id="IPR017703">
    <property type="entry name" value="YgfZ/GCV_T_CS"/>
</dbReference>
<reference evidence="2 3" key="1">
    <citation type="submission" date="2016-11" db="EMBL/GenBank/DDBJ databases">
        <authorList>
            <person name="Jaros S."/>
            <person name="Januszkiewicz K."/>
            <person name="Wedrychowicz H."/>
        </authorList>
    </citation>
    <scope>NUCLEOTIDE SEQUENCE [LARGE SCALE GENOMIC DNA]</scope>
    <source>
        <strain evidence="2 3">DSM 12906</strain>
    </source>
</reference>
<dbReference type="AlphaFoldDB" id="A0A1M6E962"/>
<sequence length="309" mass="33310">MPVVIEEGLDAGLAWHYGNPVSEARALESGEGVVDLHNREIVEITGVDRLAWLHSLTTQHLESLRPGEATSALILSPTGHIEHVLYGVDDGTSFLAWTEPGHADALVGFLESMRFAMRVEVARRTDLALAWVGHRVAVPDGWRVRDSELGGTEAFLPVGEQLVGTVGTWAFDAMRIAAGVPRMFVDTDFKTIPNEIGLVATHLNKGCYRGQETVARVHTLGRPPRRLVQLHLDGSMSQLPEVGAAIELNGRKVGFVGSSGRHHELGPMALGLVKRSVPVEAELLIGDIAAAQETLVDPDVGLHVRPVLG</sequence>
<dbReference type="NCBIfam" id="TIGR03317">
    <property type="entry name" value="ygfZ_signature"/>
    <property type="match status" value="1"/>
</dbReference>
<dbReference type="OrthoDB" id="9796287at2"/>
<proteinExistence type="predicted"/>
<protein>
    <submittedName>
        <fullName evidence="2">Uncharacterized protein</fullName>
    </submittedName>
</protein>
<dbReference type="GO" id="GO:0016226">
    <property type="term" value="P:iron-sulfur cluster assembly"/>
    <property type="evidence" value="ECO:0007669"/>
    <property type="project" value="TreeGrafter"/>
</dbReference>
<name>A0A1M6E962_9ACTN</name>
<dbReference type="RefSeq" id="WP_073186566.1">
    <property type="nucleotide sequence ID" value="NZ_FQZG01000016.1"/>
</dbReference>
<dbReference type="InterPro" id="IPR027266">
    <property type="entry name" value="TrmE/GcvT-like"/>
</dbReference>
<dbReference type="PIRSF" id="PIRSF006487">
    <property type="entry name" value="GcvT"/>
    <property type="match status" value="1"/>
</dbReference>
<gene>
    <name evidence="2" type="ORF">SAMN02745244_01130</name>
</gene>
<keyword evidence="3" id="KW-1185">Reference proteome</keyword>
<dbReference type="PANTHER" id="PTHR22602:SF0">
    <property type="entry name" value="TRANSFERASE CAF17, MITOCHONDRIAL-RELATED"/>
    <property type="match status" value="1"/>
</dbReference>
<organism evidence="2 3">
    <name type="scientific">Tessaracoccus bendigoensis DSM 12906</name>
    <dbReference type="NCBI Taxonomy" id="1123357"/>
    <lineage>
        <taxon>Bacteria</taxon>
        <taxon>Bacillati</taxon>
        <taxon>Actinomycetota</taxon>
        <taxon>Actinomycetes</taxon>
        <taxon>Propionibacteriales</taxon>
        <taxon>Propionibacteriaceae</taxon>
        <taxon>Tessaracoccus</taxon>
    </lineage>
</organism>
<dbReference type="STRING" id="1123357.SAMN02745244_01130"/>
<keyword evidence="1" id="KW-0809">Transit peptide</keyword>
<dbReference type="InterPro" id="IPR045179">
    <property type="entry name" value="YgfZ/GcvT"/>
</dbReference>
<evidence type="ECO:0000313" key="3">
    <source>
        <dbReference type="Proteomes" id="UP000184512"/>
    </source>
</evidence>
<dbReference type="EMBL" id="FQZG01000016">
    <property type="protein sequence ID" value="SHI81828.1"/>
    <property type="molecule type" value="Genomic_DNA"/>
</dbReference>
<dbReference type="PANTHER" id="PTHR22602">
    <property type="entry name" value="TRANSFERASE CAF17, MITOCHONDRIAL-RELATED"/>
    <property type="match status" value="1"/>
</dbReference>
<evidence type="ECO:0000256" key="1">
    <source>
        <dbReference type="ARBA" id="ARBA00022946"/>
    </source>
</evidence>